<sequence>MKHPKAPQNFRVLTTTDTSITYAWDAVESAASYRFYTGADTTPMTLFSNQVTIQGLEQMTSYSAYVTAIDGRFEGEKSKTITQMTVIAIPTLKTPHIDGITYLLGETVSDPNVTAFAVYKEDGTWFKNGTITNGEIKFYATGNLIAGQKYTGRAIYGKLGSGTEVLGMPLEFECIKARITLNPVTTAERIVAGTSEAGLQVRTWQNGVARTTVPVDTTGKYTSSLSSVAVGDVIKAEVKIGTTYATTVEWTVRE</sequence>
<keyword evidence="3" id="KW-1185">Reference proteome</keyword>
<evidence type="ECO:0000313" key="2">
    <source>
        <dbReference type="EMBL" id="PNP90620.1"/>
    </source>
</evidence>
<organism evidence="2 3">
    <name type="scientific">Listeria newyorkensis</name>
    <dbReference type="NCBI Taxonomy" id="1497681"/>
    <lineage>
        <taxon>Bacteria</taxon>
        <taxon>Bacillati</taxon>
        <taxon>Bacillota</taxon>
        <taxon>Bacilli</taxon>
        <taxon>Bacillales</taxon>
        <taxon>Listeriaceae</taxon>
        <taxon>Listeria</taxon>
    </lineage>
</organism>
<dbReference type="Pfam" id="PF00041">
    <property type="entry name" value="fn3"/>
    <property type="match status" value="1"/>
</dbReference>
<dbReference type="SUPFAM" id="SSF49265">
    <property type="entry name" value="Fibronectin type III"/>
    <property type="match status" value="1"/>
</dbReference>
<dbReference type="SMART" id="SM00060">
    <property type="entry name" value="FN3"/>
    <property type="match status" value="1"/>
</dbReference>
<dbReference type="Proteomes" id="UP000236500">
    <property type="component" value="Unassembled WGS sequence"/>
</dbReference>
<name>A0ABX4XK36_9LIST</name>
<accession>A0ABX4XK36</accession>
<dbReference type="PROSITE" id="PS50853">
    <property type="entry name" value="FN3"/>
    <property type="match status" value="1"/>
</dbReference>
<gene>
    <name evidence="2" type="ORF">BMT55_11610</name>
</gene>
<dbReference type="RefSeq" id="WP_103034958.1">
    <property type="nucleotide sequence ID" value="NZ_MPDH01000014.1"/>
</dbReference>
<evidence type="ECO:0000313" key="3">
    <source>
        <dbReference type="Proteomes" id="UP000236500"/>
    </source>
</evidence>
<dbReference type="CDD" id="cd00063">
    <property type="entry name" value="FN3"/>
    <property type="match status" value="1"/>
</dbReference>
<proteinExistence type="predicted"/>
<comment type="caution">
    <text evidence="2">The sequence shown here is derived from an EMBL/GenBank/DDBJ whole genome shotgun (WGS) entry which is preliminary data.</text>
</comment>
<dbReference type="InterPro" id="IPR036116">
    <property type="entry name" value="FN3_sf"/>
</dbReference>
<dbReference type="InterPro" id="IPR013783">
    <property type="entry name" value="Ig-like_fold"/>
</dbReference>
<feature type="domain" description="Fibronectin type-III" evidence="1">
    <location>
        <begin position="6"/>
        <end position="88"/>
    </location>
</feature>
<evidence type="ECO:0000259" key="1">
    <source>
        <dbReference type="PROSITE" id="PS50853"/>
    </source>
</evidence>
<protein>
    <recommendedName>
        <fullName evidence="1">Fibronectin type-III domain-containing protein</fullName>
    </recommendedName>
</protein>
<reference evidence="2 3" key="1">
    <citation type="submission" date="2016-11" db="EMBL/GenBank/DDBJ databases">
        <title>Whole Genome Sequence of Listeria newyorkensis.</title>
        <authorList>
            <person name="Frink S."/>
            <person name="Morales C."/>
            <person name="Kiang D."/>
        </authorList>
    </citation>
    <scope>NUCLEOTIDE SEQUENCE [LARGE SCALE GENOMIC DNA]</scope>
    <source>
        <strain evidence="2 3">F1604011-044</strain>
    </source>
</reference>
<dbReference type="Gene3D" id="2.60.40.10">
    <property type="entry name" value="Immunoglobulins"/>
    <property type="match status" value="1"/>
</dbReference>
<dbReference type="InterPro" id="IPR003961">
    <property type="entry name" value="FN3_dom"/>
</dbReference>
<dbReference type="EMBL" id="MPDH01000014">
    <property type="protein sequence ID" value="PNP90620.1"/>
    <property type="molecule type" value="Genomic_DNA"/>
</dbReference>